<proteinExistence type="predicted"/>
<keyword evidence="2" id="KW-1185">Reference proteome</keyword>
<protein>
    <recommendedName>
        <fullName evidence="3">Lipoprotein</fullName>
    </recommendedName>
</protein>
<dbReference type="PROSITE" id="PS51257">
    <property type="entry name" value="PROKAR_LIPOPROTEIN"/>
    <property type="match status" value="1"/>
</dbReference>
<dbReference type="Proteomes" id="UP001317191">
    <property type="component" value="Unassembled WGS sequence"/>
</dbReference>
<evidence type="ECO:0000313" key="2">
    <source>
        <dbReference type="Proteomes" id="UP001317191"/>
    </source>
</evidence>
<dbReference type="RefSeq" id="WP_250593496.1">
    <property type="nucleotide sequence ID" value="NZ_JAMLJM010000015.1"/>
</dbReference>
<reference evidence="1 2" key="1">
    <citation type="submission" date="2022-05" db="EMBL/GenBank/DDBJ databases">
        <title>Flavobacterium sp., isolated from activated sludge.</title>
        <authorList>
            <person name="Ran Q."/>
        </authorList>
    </citation>
    <scope>NUCLEOTIDE SEQUENCE [LARGE SCALE GENOMIC DNA]</scope>
    <source>
        <strain evidence="1 2">HXWNR70</strain>
    </source>
</reference>
<name>A0ABT0TRJ4_9FLAO</name>
<organism evidence="1 2">
    <name type="scientific">Flavobacterium luminosum</name>
    <dbReference type="NCBI Taxonomy" id="2949086"/>
    <lineage>
        <taxon>Bacteria</taxon>
        <taxon>Pseudomonadati</taxon>
        <taxon>Bacteroidota</taxon>
        <taxon>Flavobacteriia</taxon>
        <taxon>Flavobacteriales</taxon>
        <taxon>Flavobacteriaceae</taxon>
        <taxon>Flavobacterium</taxon>
    </lineage>
</organism>
<sequence length="133" mass="14840">MKKSLITSSLFIFLSISCSHDELQTENEDFVKSEIIKNKQKSSSFFNSSRFQKIDAINQETNEKGIFYFEKIQSSNSKITSTRGLWYSGGDCAIYGTIYTDDVSGDSFFIPASAATQLLMNVCGLSNVAKIKN</sequence>
<accession>A0ABT0TRJ4</accession>
<evidence type="ECO:0008006" key="3">
    <source>
        <dbReference type="Google" id="ProtNLM"/>
    </source>
</evidence>
<dbReference type="EMBL" id="JAMLJM010000015">
    <property type="protein sequence ID" value="MCL9810107.1"/>
    <property type="molecule type" value="Genomic_DNA"/>
</dbReference>
<comment type="caution">
    <text evidence="1">The sequence shown here is derived from an EMBL/GenBank/DDBJ whole genome shotgun (WGS) entry which is preliminary data.</text>
</comment>
<evidence type="ECO:0000313" key="1">
    <source>
        <dbReference type="EMBL" id="MCL9810107.1"/>
    </source>
</evidence>
<gene>
    <name evidence="1" type="ORF">NAT50_12145</name>
</gene>